<name>A0A0F8YFL4_9ZZZZ</name>
<reference evidence="1" key="1">
    <citation type="journal article" date="2015" name="Nature">
        <title>Complex archaea that bridge the gap between prokaryotes and eukaryotes.</title>
        <authorList>
            <person name="Spang A."/>
            <person name="Saw J.H."/>
            <person name="Jorgensen S.L."/>
            <person name="Zaremba-Niedzwiedzka K."/>
            <person name="Martijn J."/>
            <person name="Lind A.E."/>
            <person name="van Eijk R."/>
            <person name="Schleper C."/>
            <person name="Guy L."/>
            <person name="Ettema T.J."/>
        </authorList>
    </citation>
    <scope>NUCLEOTIDE SEQUENCE</scope>
</reference>
<evidence type="ECO:0000313" key="1">
    <source>
        <dbReference type="EMBL" id="KKK52949.1"/>
    </source>
</evidence>
<gene>
    <name evidence="1" type="ORF">LCGC14_3099720</name>
</gene>
<accession>A0A0F8YFL4</accession>
<proteinExistence type="predicted"/>
<protein>
    <submittedName>
        <fullName evidence="1">Uncharacterized protein</fullName>
    </submittedName>
</protein>
<sequence length="22" mass="2456">PEATTRQAGGELVISFWFLVFS</sequence>
<comment type="caution">
    <text evidence="1">The sequence shown here is derived from an EMBL/GenBank/DDBJ whole genome shotgun (WGS) entry which is preliminary data.</text>
</comment>
<organism evidence="1">
    <name type="scientific">marine sediment metagenome</name>
    <dbReference type="NCBI Taxonomy" id="412755"/>
    <lineage>
        <taxon>unclassified sequences</taxon>
        <taxon>metagenomes</taxon>
        <taxon>ecological metagenomes</taxon>
    </lineage>
</organism>
<dbReference type="AlphaFoldDB" id="A0A0F8YFL4"/>
<feature type="non-terminal residue" evidence="1">
    <location>
        <position position="1"/>
    </location>
</feature>
<dbReference type="EMBL" id="LAZR01066757">
    <property type="protein sequence ID" value="KKK52949.1"/>
    <property type="molecule type" value="Genomic_DNA"/>
</dbReference>